<comment type="caution">
    <text evidence="6">The sequence shown here is derived from an EMBL/GenBank/DDBJ whole genome shotgun (WGS) entry which is preliminary data.</text>
</comment>
<keyword evidence="3 5" id="KW-1133">Transmembrane helix</keyword>
<gene>
    <name evidence="6" type="ORF">G0P99_09500</name>
</gene>
<feature type="transmembrane region" description="Helical" evidence="5">
    <location>
        <begin position="61"/>
        <end position="82"/>
    </location>
</feature>
<dbReference type="Pfam" id="PF07681">
    <property type="entry name" value="DoxX"/>
    <property type="match status" value="1"/>
</dbReference>
<evidence type="ECO:0000256" key="4">
    <source>
        <dbReference type="ARBA" id="ARBA00023136"/>
    </source>
</evidence>
<organism evidence="6">
    <name type="scientific">Ruegeria sp. PrR005</name>
    <dbReference type="NCBI Taxonomy" id="2706882"/>
    <lineage>
        <taxon>Bacteria</taxon>
        <taxon>Pseudomonadati</taxon>
        <taxon>Pseudomonadota</taxon>
        <taxon>Alphaproteobacteria</taxon>
        <taxon>Rhodobacterales</taxon>
        <taxon>Roseobacteraceae</taxon>
        <taxon>Ruegeria</taxon>
    </lineage>
</organism>
<dbReference type="EMBL" id="JAAGOX010000011">
    <property type="protein sequence ID" value="NDW45194.1"/>
    <property type="molecule type" value="Genomic_DNA"/>
</dbReference>
<sequence length="148" mass="16033">MTERYKEYDFHRKNLGSTLSMDAPMAHWLLRFALSATFLFHGANKATQIPTAAETFGLSTGTMTMVASVEFAVPAFLALGGLTSSQLGDVLTRLAGLLAIVILVGAISVVHWGQWSFTPSETHPYGGMEFQVTLIAIALFFVFRGNSA</sequence>
<dbReference type="InterPro" id="IPR032808">
    <property type="entry name" value="DoxX"/>
</dbReference>
<dbReference type="RefSeq" id="WP_164129135.1">
    <property type="nucleotide sequence ID" value="NZ_JAAGOX010000011.1"/>
</dbReference>
<evidence type="ECO:0000256" key="2">
    <source>
        <dbReference type="ARBA" id="ARBA00022692"/>
    </source>
</evidence>
<comment type="subcellular location">
    <subcellularLocation>
        <location evidence="1">Membrane</location>
        <topology evidence="1">Multi-pass membrane protein</topology>
    </subcellularLocation>
</comment>
<feature type="transmembrane region" description="Helical" evidence="5">
    <location>
        <begin position="94"/>
        <end position="113"/>
    </location>
</feature>
<proteinExistence type="predicted"/>
<feature type="transmembrane region" description="Helical" evidence="5">
    <location>
        <begin position="125"/>
        <end position="143"/>
    </location>
</feature>
<evidence type="ECO:0000256" key="5">
    <source>
        <dbReference type="SAM" id="Phobius"/>
    </source>
</evidence>
<reference evidence="6" key="1">
    <citation type="submission" date="2020-02" db="EMBL/GenBank/DDBJ databases">
        <title>Delineation of the pyrene-degrading pathway in Roseobacter clade bacteria by genomic analysis.</title>
        <authorList>
            <person name="Zhou H."/>
            <person name="Wang H."/>
        </authorList>
    </citation>
    <scope>NUCLEOTIDE SEQUENCE</scope>
    <source>
        <strain evidence="6">PrR005</strain>
    </source>
</reference>
<dbReference type="AlphaFoldDB" id="A0A6B2NS53"/>
<name>A0A6B2NS53_9RHOB</name>
<protein>
    <submittedName>
        <fullName evidence="6">DoxX family protein</fullName>
    </submittedName>
</protein>
<evidence type="ECO:0000256" key="3">
    <source>
        <dbReference type="ARBA" id="ARBA00022989"/>
    </source>
</evidence>
<evidence type="ECO:0000256" key="1">
    <source>
        <dbReference type="ARBA" id="ARBA00004141"/>
    </source>
</evidence>
<keyword evidence="4 5" id="KW-0472">Membrane</keyword>
<dbReference type="GO" id="GO:0016020">
    <property type="term" value="C:membrane"/>
    <property type="evidence" value="ECO:0007669"/>
    <property type="project" value="UniProtKB-SubCell"/>
</dbReference>
<accession>A0A6B2NS53</accession>
<evidence type="ECO:0000313" key="6">
    <source>
        <dbReference type="EMBL" id="NDW45194.1"/>
    </source>
</evidence>
<keyword evidence="2 5" id="KW-0812">Transmembrane</keyword>